<dbReference type="InterPro" id="IPR036770">
    <property type="entry name" value="Ankyrin_rpt-contain_sf"/>
</dbReference>
<evidence type="ECO:0000256" key="14">
    <source>
        <dbReference type="ARBA" id="ARBA00029692"/>
    </source>
</evidence>
<evidence type="ECO:0000256" key="11">
    <source>
        <dbReference type="ARBA" id="ARBA00022989"/>
    </source>
</evidence>
<dbReference type="PROSITE" id="PS50088">
    <property type="entry name" value="ANK_REPEAT"/>
    <property type="match status" value="1"/>
</dbReference>
<keyword evidence="16" id="KW-0040">ANK repeat</keyword>
<keyword evidence="13" id="KW-0576">Peroxisome</keyword>
<organism evidence="18 19">
    <name type="scientific">Candolleomyces eurysporus</name>
    <dbReference type="NCBI Taxonomy" id="2828524"/>
    <lineage>
        <taxon>Eukaryota</taxon>
        <taxon>Fungi</taxon>
        <taxon>Dikarya</taxon>
        <taxon>Basidiomycota</taxon>
        <taxon>Agaricomycotina</taxon>
        <taxon>Agaricomycetes</taxon>
        <taxon>Agaricomycetidae</taxon>
        <taxon>Agaricales</taxon>
        <taxon>Agaricineae</taxon>
        <taxon>Psathyrellaceae</taxon>
        <taxon>Candolleomyces</taxon>
    </lineage>
</organism>
<dbReference type="GO" id="GO:0008270">
    <property type="term" value="F:zinc ion binding"/>
    <property type="evidence" value="ECO:0007669"/>
    <property type="project" value="UniProtKB-KW"/>
</dbReference>
<comment type="similarity">
    <text evidence="3">Belongs to the pex2/pex10/pex12 family.</text>
</comment>
<dbReference type="Pfam" id="PF13637">
    <property type="entry name" value="Ank_4"/>
    <property type="match status" value="1"/>
</dbReference>
<dbReference type="GO" id="GO:0006513">
    <property type="term" value="P:protein monoubiquitination"/>
    <property type="evidence" value="ECO:0007669"/>
    <property type="project" value="TreeGrafter"/>
</dbReference>
<evidence type="ECO:0000313" key="19">
    <source>
        <dbReference type="Proteomes" id="UP001140091"/>
    </source>
</evidence>
<evidence type="ECO:0000256" key="9">
    <source>
        <dbReference type="ARBA" id="ARBA00022833"/>
    </source>
</evidence>
<evidence type="ECO:0000256" key="2">
    <source>
        <dbReference type="ARBA" id="ARBA00004906"/>
    </source>
</evidence>
<dbReference type="InterPro" id="IPR002110">
    <property type="entry name" value="Ankyrin_rpt"/>
</dbReference>
<keyword evidence="12" id="KW-0472">Membrane</keyword>
<dbReference type="InterPro" id="IPR006845">
    <property type="entry name" value="Pex_N"/>
</dbReference>
<comment type="pathway">
    <text evidence="2">Protein modification; protein ubiquitination.</text>
</comment>
<dbReference type="GO" id="GO:0016562">
    <property type="term" value="P:protein import into peroxisome matrix, receptor recycling"/>
    <property type="evidence" value="ECO:0007669"/>
    <property type="project" value="UniProtKB-ARBA"/>
</dbReference>
<sequence length="464" mass="52163">MEFFNDIGADPLKPSLFELVAQEQLKDLLQPALKYVLAVFAQRYPRYLLRLVNRHEEFYALIMLVVERHYLTKHNASFSENFYGLKRRRRPYIETERTKAAVGQVPAGDKLRSSEVWKSLVFLIGIPYVRAKMQDYFEELGGGISSDVMEESMDTRQIQMLTDQFGKRIQAQQIPGWSTYYLDYKFLKKIISSLAANRPASEAAALALGQFVEINAEGFRKILKKYDKRSTSTTKELYLARQVDVQPVFNRQLISELANTVATCLLDITDLSSGLNFEGPNANDIFTQQLLTERPSLGPFGDLESGFYKAIAAGDSAAIKDCVQSTDVLRQQNESNGNLTRMLWNVIIEAPPSFADLILTSLSPPFDYHFVDDINGRTCLHGAAIAGAQRLVDLCLQNGVPIDKPDLYGRTALHYAAMKGHAEPPGLCNRERKRQLRSRAAGGRRGFGAVSYSIWGSQPLIPRC</sequence>
<accession>A0A9W8IXF7</accession>
<dbReference type="GO" id="GO:0005778">
    <property type="term" value="C:peroxisomal membrane"/>
    <property type="evidence" value="ECO:0007669"/>
    <property type="project" value="UniProtKB-SubCell"/>
</dbReference>
<feature type="domain" description="SPX" evidence="17">
    <location>
        <begin position="1"/>
        <end position="240"/>
    </location>
</feature>
<keyword evidence="8" id="KW-0863">Zinc-finger</keyword>
<dbReference type="AlphaFoldDB" id="A0A9W8IXF7"/>
<evidence type="ECO:0000313" key="18">
    <source>
        <dbReference type="EMBL" id="KAJ2920725.1"/>
    </source>
</evidence>
<dbReference type="GO" id="GO:1990429">
    <property type="term" value="C:peroxisomal importomer complex"/>
    <property type="evidence" value="ECO:0007669"/>
    <property type="project" value="TreeGrafter"/>
</dbReference>
<evidence type="ECO:0000256" key="13">
    <source>
        <dbReference type="ARBA" id="ARBA00023140"/>
    </source>
</evidence>
<proteinExistence type="inferred from homology"/>
<dbReference type="PANTHER" id="PTHR12888:SF0">
    <property type="entry name" value="PEROXISOME ASSEMBLY PROTEIN 12"/>
    <property type="match status" value="1"/>
</dbReference>
<dbReference type="OrthoDB" id="3023774at2759"/>
<name>A0A9W8IXF7_9AGAR</name>
<evidence type="ECO:0000256" key="12">
    <source>
        <dbReference type="ARBA" id="ARBA00023136"/>
    </source>
</evidence>
<evidence type="ECO:0000256" key="8">
    <source>
        <dbReference type="ARBA" id="ARBA00022771"/>
    </source>
</evidence>
<keyword evidence="6" id="KW-0812">Transmembrane</keyword>
<dbReference type="PANTHER" id="PTHR12888">
    <property type="entry name" value="PEROXISOME ASSEMBLY PROTEIN 12 PEROXIN-12"/>
    <property type="match status" value="1"/>
</dbReference>
<evidence type="ECO:0000256" key="16">
    <source>
        <dbReference type="PROSITE-ProRule" id="PRU00023"/>
    </source>
</evidence>
<evidence type="ECO:0000256" key="10">
    <source>
        <dbReference type="ARBA" id="ARBA00022927"/>
    </source>
</evidence>
<dbReference type="Pfam" id="PF03105">
    <property type="entry name" value="SPX"/>
    <property type="match status" value="2"/>
</dbReference>
<comment type="subcellular location">
    <subcellularLocation>
        <location evidence="1">Peroxisome membrane</location>
        <topology evidence="1">Multi-pass membrane protein</topology>
    </subcellularLocation>
</comment>
<dbReference type="GO" id="GO:0004842">
    <property type="term" value="F:ubiquitin-protein transferase activity"/>
    <property type="evidence" value="ECO:0007669"/>
    <property type="project" value="TreeGrafter"/>
</dbReference>
<dbReference type="InterPro" id="IPR004331">
    <property type="entry name" value="SPX_dom"/>
</dbReference>
<evidence type="ECO:0000259" key="17">
    <source>
        <dbReference type="PROSITE" id="PS51382"/>
    </source>
</evidence>
<comment type="subunit">
    <text evidence="15">Component of the PEX2-PEX10-PEX12 retrotranslocation channel, composed of PEX2, PEX10 and PEX12.</text>
</comment>
<evidence type="ECO:0000256" key="4">
    <source>
        <dbReference type="ARBA" id="ARBA00018980"/>
    </source>
</evidence>
<dbReference type="SUPFAM" id="SSF48403">
    <property type="entry name" value="Ankyrin repeat"/>
    <property type="match status" value="1"/>
</dbReference>
<protein>
    <recommendedName>
        <fullName evidence="4">Peroxisome assembly protein 12</fullName>
    </recommendedName>
    <alternativeName>
        <fullName evidence="14">Peroxin-12</fullName>
    </alternativeName>
</protein>
<evidence type="ECO:0000256" key="5">
    <source>
        <dbReference type="ARBA" id="ARBA00022448"/>
    </source>
</evidence>
<evidence type="ECO:0000256" key="15">
    <source>
        <dbReference type="ARBA" id="ARBA00034505"/>
    </source>
</evidence>
<dbReference type="InterPro" id="IPR017375">
    <property type="entry name" value="PEX12"/>
</dbReference>
<evidence type="ECO:0000256" key="6">
    <source>
        <dbReference type="ARBA" id="ARBA00022692"/>
    </source>
</evidence>
<evidence type="ECO:0000256" key="7">
    <source>
        <dbReference type="ARBA" id="ARBA00022723"/>
    </source>
</evidence>
<gene>
    <name evidence="18" type="ORF">H1R20_g16369</name>
</gene>
<feature type="non-terminal residue" evidence="18">
    <location>
        <position position="464"/>
    </location>
</feature>
<evidence type="ECO:0000256" key="3">
    <source>
        <dbReference type="ARBA" id="ARBA00008704"/>
    </source>
</evidence>
<dbReference type="EMBL" id="JANBPK010001786">
    <property type="protein sequence ID" value="KAJ2920725.1"/>
    <property type="molecule type" value="Genomic_DNA"/>
</dbReference>
<keyword evidence="7" id="KW-0479">Metal-binding</keyword>
<keyword evidence="5" id="KW-0813">Transport</keyword>
<keyword evidence="9" id="KW-0862">Zinc</keyword>
<dbReference type="Pfam" id="PF04757">
    <property type="entry name" value="Pex2_Pex12"/>
    <property type="match status" value="1"/>
</dbReference>
<dbReference type="Gene3D" id="1.25.40.20">
    <property type="entry name" value="Ankyrin repeat-containing domain"/>
    <property type="match status" value="1"/>
</dbReference>
<dbReference type="Proteomes" id="UP001140091">
    <property type="component" value="Unassembled WGS sequence"/>
</dbReference>
<reference evidence="18" key="1">
    <citation type="submission" date="2022-06" db="EMBL/GenBank/DDBJ databases">
        <title>Genome Sequence of Candolleomyces eurysporus.</title>
        <authorList>
            <person name="Buettner E."/>
        </authorList>
    </citation>
    <scope>NUCLEOTIDE SEQUENCE</scope>
    <source>
        <strain evidence="18">VTCC 930004</strain>
    </source>
</reference>
<keyword evidence="19" id="KW-1185">Reference proteome</keyword>
<keyword evidence="11" id="KW-1133">Transmembrane helix</keyword>
<evidence type="ECO:0000256" key="1">
    <source>
        <dbReference type="ARBA" id="ARBA00004585"/>
    </source>
</evidence>
<dbReference type="PROSITE" id="PS51382">
    <property type="entry name" value="SPX"/>
    <property type="match status" value="1"/>
</dbReference>
<comment type="caution">
    <text evidence="18">The sequence shown here is derived from an EMBL/GenBank/DDBJ whole genome shotgun (WGS) entry which is preliminary data.</text>
</comment>
<feature type="repeat" description="ANK" evidence="16">
    <location>
        <begin position="375"/>
        <end position="407"/>
    </location>
</feature>
<keyword evidence="10" id="KW-0653">Protein transport</keyword>